<gene>
    <name evidence="2" type="ORF">N0F65_009283</name>
</gene>
<feature type="chain" id="PRO_5043943288" evidence="1">
    <location>
        <begin position="35"/>
        <end position="247"/>
    </location>
</feature>
<feature type="signal peptide" evidence="1">
    <location>
        <begin position="1"/>
        <end position="34"/>
    </location>
</feature>
<keyword evidence="1" id="KW-0732">Signal</keyword>
<protein>
    <submittedName>
        <fullName evidence="2">Uncharacterized protein</fullName>
    </submittedName>
</protein>
<name>A0AAV2YRY6_9STRA</name>
<reference evidence="2" key="1">
    <citation type="submission" date="2022-11" db="EMBL/GenBank/DDBJ databases">
        <authorList>
            <person name="Morgan W.R."/>
            <person name="Tartar A."/>
        </authorList>
    </citation>
    <scope>NUCLEOTIDE SEQUENCE</scope>
    <source>
        <strain evidence="2">ARSEF 373</strain>
    </source>
</reference>
<sequence>MAPTRVIDNEECVAPAMWKALAWALLLVGGGVEGIDTNITNFCSPHVDPPLIVKGQTTHVCVNVNDKYRTVFTPIADYFTVLRVDNSWNDSRIGGDPHGAYISVSSLSNRTTYKLYSSDRGKIYPFLTAIISVKKGVVQGITWDDGCYFCDPDTCESNLYRAPTNVSSQLYDQGNTCFNQRSQCAGANATTCDITVYVGWTGTDKNGNYLSSAGLRMSQFQKYSIGSFFKNLKNKFDVFLPASHFDT</sequence>
<dbReference type="Proteomes" id="UP001146120">
    <property type="component" value="Unassembled WGS sequence"/>
</dbReference>
<evidence type="ECO:0000256" key="1">
    <source>
        <dbReference type="SAM" id="SignalP"/>
    </source>
</evidence>
<comment type="caution">
    <text evidence="2">The sequence shown here is derived from an EMBL/GenBank/DDBJ whole genome shotgun (WGS) entry which is preliminary data.</text>
</comment>
<keyword evidence="3" id="KW-1185">Reference proteome</keyword>
<accession>A0AAV2YRY6</accession>
<dbReference type="EMBL" id="DAKRPA010000182">
    <property type="protein sequence ID" value="DAZ95982.1"/>
    <property type="molecule type" value="Genomic_DNA"/>
</dbReference>
<proteinExistence type="predicted"/>
<evidence type="ECO:0000313" key="3">
    <source>
        <dbReference type="Proteomes" id="UP001146120"/>
    </source>
</evidence>
<evidence type="ECO:0000313" key="2">
    <source>
        <dbReference type="EMBL" id="DAZ95982.1"/>
    </source>
</evidence>
<organism evidence="2 3">
    <name type="scientific">Lagenidium giganteum</name>
    <dbReference type="NCBI Taxonomy" id="4803"/>
    <lineage>
        <taxon>Eukaryota</taxon>
        <taxon>Sar</taxon>
        <taxon>Stramenopiles</taxon>
        <taxon>Oomycota</taxon>
        <taxon>Peronosporomycetes</taxon>
        <taxon>Pythiales</taxon>
        <taxon>Pythiaceae</taxon>
    </lineage>
</organism>
<reference evidence="2" key="2">
    <citation type="journal article" date="2023" name="Microbiol Resour">
        <title>Decontamination and Annotation of the Draft Genome Sequence of the Oomycete Lagenidium giganteum ARSEF 373.</title>
        <authorList>
            <person name="Morgan W.R."/>
            <person name="Tartar A."/>
        </authorList>
    </citation>
    <scope>NUCLEOTIDE SEQUENCE</scope>
    <source>
        <strain evidence="2">ARSEF 373</strain>
    </source>
</reference>
<dbReference type="AlphaFoldDB" id="A0AAV2YRY6"/>